<sequence length="102" mass="11835">MLARKCRFPLQSDTALYVNVTINPCCTIEIDIPDRREYIRSELKLIQFELIEQGILLVCHEKGSENSRNVQLDLSHSNALKLCEMIDEVHAEHEELMSILCY</sequence>
<organism evidence="1 2">
    <name type="scientific">Oceanisphaera sediminis</name>
    <dbReference type="NCBI Taxonomy" id="981381"/>
    <lineage>
        <taxon>Bacteria</taxon>
        <taxon>Pseudomonadati</taxon>
        <taxon>Pseudomonadota</taxon>
        <taxon>Gammaproteobacteria</taxon>
        <taxon>Aeromonadales</taxon>
        <taxon>Aeromonadaceae</taxon>
        <taxon>Oceanisphaera</taxon>
    </lineage>
</organism>
<name>A0ABP7DTE9_9GAMM</name>
<protein>
    <recommendedName>
        <fullName evidence="3">Transcriptional regulator</fullName>
    </recommendedName>
</protein>
<reference evidence="2" key="1">
    <citation type="journal article" date="2019" name="Int. J. Syst. Evol. Microbiol.">
        <title>The Global Catalogue of Microorganisms (GCM) 10K type strain sequencing project: providing services to taxonomists for standard genome sequencing and annotation.</title>
        <authorList>
            <consortium name="The Broad Institute Genomics Platform"/>
            <consortium name="The Broad Institute Genome Sequencing Center for Infectious Disease"/>
            <person name="Wu L."/>
            <person name="Ma J."/>
        </authorList>
    </citation>
    <scope>NUCLEOTIDE SEQUENCE [LARGE SCALE GENOMIC DNA]</scope>
    <source>
        <strain evidence="2">JCM 17329</strain>
    </source>
</reference>
<comment type="caution">
    <text evidence="1">The sequence shown here is derived from an EMBL/GenBank/DDBJ whole genome shotgun (WGS) entry which is preliminary data.</text>
</comment>
<dbReference type="Proteomes" id="UP001501479">
    <property type="component" value="Unassembled WGS sequence"/>
</dbReference>
<evidence type="ECO:0008006" key="3">
    <source>
        <dbReference type="Google" id="ProtNLM"/>
    </source>
</evidence>
<proteinExistence type="predicted"/>
<accession>A0ABP7DTE9</accession>
<evidence type="ECO:0000313" key="2">
    <source>
        <dbReference type="Proteomes" id="UP001501479"/>
    </source>
</evidence>
<evidence type="ECO:0000313" key="1">
    <source>
        <dbReference type="EMBL" id="GAA3708870.1"/>
    </source>
</evidence>
<dbReference type="EMBL" id="BAABDS010000025">
    <property type="protein sequence ID" value="GAA3708870.1"/>
    <property type="molecule type" value="Genomic_DNA"/>
</dbReference>
<gene>
    <name evidence="1" type="ORF">GCM10022421_14970</name>
</gene>
<keyword evidence="2" id="KW-1185">Reference proteome</keyword>